<reference evidence="3 4" key="1">
    <citation type="submission" date="2019-03" db="EMBL/GenBank/DDBJ databases">
        <title>Genomic Encyclopedia of Type Strains, Phase III (KMG-III): the genomes of soil and plant-associated and newly described type strains.</title>
        <authorList>
            <person name="Whitman W."/>
        </authorList>
    </citation>
    <scope>NUCLEOTIDE SEQUENCE [LARGE SCALE GENOMIC DNA]</scope>
    <source>
        <strain evidence="3 4">CGMCC 1.12801</strain>
    </source>
</reference>
<dbReference type="Gene3D" id="3.30.530.20">
    <property type="match status" value="1"/>
</dbReference>
<dbReference type="Proteomes" id="UP000294752">
    <property type="component" value="Unassembled WGS sequence"/>
</dbReference>
<evidence type="ECO:0000256" key="1">
    <source>
        <dbReference type="ARBA" id="ARBA00008918"/>
    </source>
</evidence>
<gene>
    <name evidence="3" type="ORF">B0I21_101279</name>
</gene>
<evidence type="ECO:0000313" key="3">
    <source>
        <dbReference type="EMBL" id="TDS17414.1"/>
    </source>
</evidence>
<comment type="caution">
    <text evidence="3">The sequence shown here is derived from an EMBL/GenBank/DDBJ whole genome shotgun (WGS) entry which is preliminary data.</text>
</comment>
<protein>
    <submittedName>
        <fullName evidence="3">Ligand-binding SRPBCC domain-containing protein</fullName>
    </submittedName>
</protein>
<evidence type="ECO:0000259" key="2">
    <source>
        <dbReference type="Pfam" id="PF03364"/>
    </source>
</evidence>
<keyword evidence="4" id="KW-1185">Reference proteome</keyword>
<dbReference type="RefSeq" id="WP_133638534.1">
    <property type="nucleotide sequence ID" value="NZ_SNZV01000001.1"/>
</dbReference>
<organism evidence="3 4">
    <name type="scientific">Sphingobacterium paludis</name>
    <dbReference type="NCBI Taxonomy" id="1476465"/>
    <lineage>
        <taxon>Bacteria</taxon>
        <taxon>Pseudomonadati</taxon>
        <taxon>Bacteroidota</taxon>
        <taxon>Sphingobacteriia</taxon>
        <taxon>Sphingobacteriales</taxon>
        <taxon>Sphingobacteriaceae</taxon>
        <taxon>Sphingobacterium</taxon>
    </lineage>
</organism>
<dbReference type="SUPFAM" id="SSF55961">
    <property type="entry name" value="Bet v1-like"/>
    <property type="match status" value="1"/>
</dbReference>
<name>A0A4R7DBX6_9SPHI</name>
<dbReference type="AlphaFoldDB" id="A0A4R7DBX6"/>
<dbReference type="InterPro" id="IPR005031">
    <property type="entry name" value="COQ10_START"/>
</dbReference>
<proteinExistence type="inferred from homology"/>
<evidence type="ECO:0000313" key="4">
    <source>
        <dbReference type="Proteomes" id="UP000294752"/>
    </source>
</evidence>
<accession>A0A4R7DBX6</accession>
<feature type="domain" description="Coenzyme Q-binding protein COQ10 START" evidence="2">
    <location>
        <begin position="16"/>
        <end position="124"/>
    </location>
</feature>
<comment type="similarity">
    <text evidence="1">Belongs to the ribosome association toxin RatA family.</text>
</comment>
<dbReference type="EMBL" id="SNZV01000001">
    <property type="protein sequence ID" value="TDS17414.1"/>
    <property type="molecule type" value="Genomic_DNA"/>
</dbReference>
<dbReference type="Pfam" id="PF03364">
    <property type="entry name" value="Polyketide_cyc"/>
    <property type="match status" value="1"/>
</dbReference>
<dbReference type="CDD" id="cd07820">
    <property type="entry name" value="SRPBCC_3"/>
    <property type="match status" value="1"/>
</dbReference>
<dbReference type="InterPro" id="IPR023393">
    <property type="entry name" value="START-like_dom_sf"/>
</dbReference>
<sequence>MIYTLERTQFFTCGLDEAWAFFTNPNNLATITPDTLNFKVLDTFDTPEIYEGMIINYHVTPLLGIRLSWQTRITEVVPRASFIDNQEKGPYTLWQHTHEFFAEDGGVRVKDTVRYAMPFGVLGTLVHKLIVKNKLREIFDYRQQTLEKILNYPAHD</sequence>
<dbReference type="OrthoDB" id="9793552at2"/>